<sequence length="97" mass="11294">MSLKRHVKSEPMKSTTVKTYKSKLFGCGFFRCTCVQNISFRLFKTISITFFDWDERKPGFFEVDTVVNCGISTKGQYICTLTLTDVHFSFNEDYFKA</sequence>
<name>S5ZMF6_9SPIR</name>
<proteinExistence type="predicted"/>
<dbReference type="Proteomes" id="UP000015620">
    <property type="component" value="Chromosome"/>
</dbReference>
<evidence type="ECO:0000313" key="2">
    <source>
        <dbReference type="Proteomes" id="UP000015620"/>
    </source>
</evidence>
<dbReference type="AlphaFoldDB" id="S5ZMF6"/>
<dbReference type="HOGENOM" id="CLU_2345814_0_0_12"/>
<protein>
    <submittedName>
        <fullName evidence="1">Integrase</fullName>
    </submittedName>
</protein>
<organism evidence="1 2">
    <name type="scientific">Treponema pedis str. T A4</name>
    <dbReference type="NCBI Taxonomy" id="1291379"/>
    <lineage>
        <taxon>Bacteria</taxon>
        <taxon>Pseudomonadati</taxon>
        <taxon>Spirochaetota</taxon>
        <taxon>Spirochaetia</taxon>
        <taxon>Spirochaetales</taxon>
        <taxon>Treponemataceae</taxon>
        <taxon>Treponema</taxon>
    </lineage>
</organism>
<reference evidence="1 2" key="1">
    <citation type="journal article" date="2013" name="PLoS ONE">
        <title>Genome-Wide Relatedness of Treponema pedis, from Gingiva and Necrotic Skin Lesions of Pigs, with the Human Oral Pathogen Treponema denticola.</title>
        <authorList>
            <person name="Svartstrom O."/>
            <person name="Mushtaq M."/>
            <person name="Pringle M."/>
            <person name="Segerman B."/>
        </authorList>
    </citation>
    <scope>NUCLEOTIDE SEQUENCE [LARGE SCALE GENOMIC DNA]</scope>
    <source>
        <strain evidence="1">T A4</strain>
    </source>
</reference>
<keyword evidence="2" id="KW-1185">Reference proteome</keyword>
<dbReference type="KEGG" id="tped:TPE_1287"/>
<dbReference type="EMBL" id="CP004120">
    <property type="protein sequence ID" value="AGT43782.1"/>
    <property type="molecule type" value="Genomic_DNA"/>
</dbReference>
<evidence type="ECO:0000313" key="1">
    <source>
        <dbReference type="EMBL" id="AGT43782.1"/>
    </source>
</evidence>
<accession>S5ZMF6</accession>
<gene>
    <name evidence="1" type="ORF">TPE_1287</name>
</gene>